<organism evidence="1 2">
    <name type="scientific">Streptomyces murinus</name>
    <dbReference type="NCBI Taxonomy" id="33900"/>
    <lineage>
        <taxon>Bacteria</taxon>
        <taxon>Bacillati</taxon>
        <taxon>Actinomycetota</taxon>
        <taxon>Actinomycetes</taxon>
        <taxon>Kitasatosporales</taxon>
        <taxon>Streptomycetaceae</taxon>
        <taxon>Streptomyces</taxon>
    </lineage>
</organism>
<name>A0A7W3RJA7_STRMR</name>
<dbReference type="EMBL" id="JACJIJ010000001">
    <property type="protein sequence ID" value="MBA9050969.1"/>
    <property type="molecule type" value="Genomic_DNA"/>
</dbReference>
<dbReference type="RefSeq" id="WP_259408593.1">
    <property type="nucleotide sequence ID" value="NZ_BAAAHW010000016.1"/>
</dbReference>
<accession>A0A7W3RJA7</accession>
<proteinExistence type="predicted"/>
<evidence type="ECO:0000313" key="2">
    <source>
        <dbReference type="Proteomes" id="UP000577386"/>
    </source>
</evidence>
<keyword evidence="2" id="KW-1185">Reference proteome</keyword>
<dbReference type="Proteomes" id="UP000577386">
    <property type="component" value="Unassembled WGS sequence"/>
</dbReference>
<comment type="caution">
    <text evidence="1">The sequence shown here is derived from an EMBL/GenBank/DDBJ whole genome shotgun (WGS) entry which is preliminary data.</text>
</comment>
<protein>
    <submittedName>
        <fullName evidence="1">Uncharacterized protein</fullName>
    </submittedName>
</protein>
<reference evidence="1 2" key="1">
    <citation type="submission" date="2020-08" db="EMBL/GenBank/DDBJ databases">
        <title>Sequencing the genomes of 1000 actinobacteria strains.</title>
        <authorList>
            <person name="Klenk H.-P."/>
        </authorList>
    </citation>
    <scope>NUCLEOTIDE SEQUENCE [LARGE SCALE GENOMIC DNA]</scope>
    <source>
        <strain evidence="1 2">DSM 41827</strain>
    </source>
</reference>
<dbReference type="AlphaFoldDB" id="A0A7W3RJA7"/>
<sequence>MPELYEPRLLLLTLTEARGLLDVLQHFGTMDHNWGAQARHFAAELAARVPSRDA</sequence>
<gene>
    <name evidence="1" type="ORF">HDA42_000144</name>
</gene>
<evidence type="ECO:0000313" key="1">
    <source>
        <dbReference type="EMBL" id="MBA9050969.1"/>
    </source>
</evidence>